<accession>A0A2G5D4G2</accession>
<dbReference type="InParanoid" id="A0A2G5D4G2"/>
<comment type="similarity">
    <text evidence="1">Belongs to the peptidase S10 family.</text>
</comment>
<reference evidence="2 3" key="1">
    <citation type="submission" date="2017-09" db="EMBL/GenBank/DDBJ databases">
        <title>WGS assembly of Aquilegia coerulea Goldsmith.</title>
        <authorList>
            <person name="Hodges S."/>
            <person name="Kramer E."/>
            <person name="Nordborg M."/>
            <person name="Tomkins J."/>
            <person name="Borevitz J."/>
            <person name="Derieg N."/>
            <person name="Yan J."/>
            <person name="Mihaltcheva S."/>
            <person name="Hayes R.D."/>
            <person name="Rokhsar D."/>
        </authorList>
    </citation>
    <scope>NUCLEOTIDE SEQUENCE [LARGE SCALE GENOMIC DNA]</scope>
    <source>
        <strain evidence="3">cv. Goldsmith</strain>
    </source>
</reference>
<evidence type="ECO:0000313" key="2">
    <source>
        <dbReference type="EMBL" id="PIA38401.1"/>
    </source>
</evidence>
<sequence>MGYILGNPLTDDNVDDNSKIPYVHRMGLILDELYKATKRRCKKEYVTVDSRNIECAKNLEAVSECTRMVNRAHILEHRCGLASPKPSNEENRRSIKENLENSITERELPKLGCREYAYLLSYYWQNDDSVRDALHVEKGTIDTWERCTPDLPYTKEVQSSIHYHLSLSSRVYSALIYSGDHDLIVPYLGTEAWIKSLNFSIIDDWRPWFVDSQGGGHTAPEFMPKECLAMLTRWLSHNPL</sequence>
<dbReference type="Proteomes" id="UP000230069">
    <property type="component" value="Unassembled WGS sequence"/>
</dbReference>
<protein>
    <submittedName>
        <fullName evidence="2">Uncharacterized protein</fullName>
    </submittedName>
</protein>
<dbReference type="Pfam" id="PF00450">
    <property type="entry name" value="Peptidase_S10"/>
    <property type="match status" value="1"/>
</dbReference>
<gene>
    <name evidence="2" type="ORF">AQUCO_02800242v1</name>
</gene>
<evidence type="ECO:0000313" key="3">
    <source>
        <dbReference type="Proteomes" id="UP000230069"/>
    </source>
</evidence>
<proteinExistence type="inferred from homology"/>
<dbReference type="EMBL" id="KZ305045">
    <property type="protein sequence ID" value="PIA38401.1"/>
    <property type="molecule type" value="Genomic_DNA"/>
</dbReference>
<dbReference type="PANTHER" id="PTHR11802">
    <property type="entry name" value="SERINE PROTEASE FAMILY S10 SERINE CARBOXYPEPTIDASE"/>
    <property type="match status" value="1"/>
</dbReference>
<dbReference type="InterPro" id="IPR001563">
    <property type="entry name" value="Peptidase_S10"/>
</dbReference>
<dbReference type="InterPro" id="IPR029058">
    <property type="entry name" value="AB_hydrolase_fold"/>
</dbReference>
<dbReference type="AlphaFoldDB" id="A0A2G5D4G2"/>
<dbReference type="GO" id="GO:0016747">
    <property type="term" value="F:acyltransferase activity, transferring groups other than amino-acyl groups"/>
    <property type="evidence" value="ECO:0007669"/>
    <property type="project" value="TreeGrafter"/>
</dbReference>
<dbReference type="Gene3D" id="3.40.50.1820">
    <property type="entry name" value="alpha/beta hydrolase"/>
    <property type="match status" value="1"/>
</dbReference>
<organism evidence="2 3">
    <name type="scientific">Aquilegia coerulea</name>
    <name type="common">Rocky mountain columbine</name>
    <dbReference type="NCBI Taxonomy" id="218851"/>
    <lineage>
        <taxon>Eukaryota</taxon>
        <taxon>Viridiplantae</taxon>
        <taxon>Streptophyta</taxon>
        <taxon>Embryophyta</taxon>
        <taxon>Tracheophyta</taxon>
        <taxon>Spermatophyta</taxon>
        <taxon>Magnoliopsida</taxon>
        <taxon>Ranunculales</taxon>
        <taxon>Ranunculaceae</taxon>
        <taxon>Thalictroideae</taxon>
        <taxon>Aquilegia</taxon>
    </lineage>
</organism>
<keyword evidence="3" id="KW-1185">Reference proteome</keyword>
<dbReference type="GO" id="GO:0006508">
    <property type="term" value="P:proteolysis"/>
    <property type="evidence" value="ECO:0007669"/>
    <property type="project" value="InterPro"/>
</dbReference>
<dbReference type="SUPFAM" id="SSF53474">
    <property type="entry name" value="alpha/beta-Hydrolases"/>
    <property type="match status" value="1"/>
</dbReference>
<evidence type="ECO:0000256" key="1">
    <source>
        <dbReference type="ARBA" id="ARBA00009431"/>
    </source>
</evidence>
<dbReference type="OrthoDB" id="1912352at2759"/>
<dbReference type="GO" id="GO:0004185">
    <property type="term" value="F:serine-type carboxypeptidase activity"/>
    <property type="evidence" value="ECO:0007669"/>
    <property type="project" value="InterPro"/>
</dbReference>
<dbReference type="GO" id="GO:0019748">
    <property type="term" value="P:secondary metabolic process"/>
    <property type="evidence" value="ECO:0007669"/>
    <property type="project" value="TreeGrafter"/>
</dbReference>
<dbReference type="PANTHER" id="PTHR11802:SF29">
    <property type="entry name" value="SERINE CARBOXYPEPTIDASE-LIKE 19"/>
    <property type="match status" value="1"/>
</dbReference>
<name>A0A2G5D4G2_AQUCA</name>